<comment type="similarity">
    <text evidence="1">Belongs to the NAD(P)H dehydrogenase (quinone) family.</text>
</comment>
<accession>A0A0B8NTP6</accession>
<evidence type="ECO:0000256" key="1">
    <source>
        <dbReference type="ARBA" id="ARBA00006252"/>
    </source>
</evidence>
<dbReference type="GO" id="GO:0005829">
    <property type="term" value="C:cytosol"/>
    <property type="evidence" value="ECO:0007669"/>
    <property type="project" value="TreeGrafter"/>
</dbReference>
<reference evidence="4 5" key="2">
    <citation type="submission" date="2015-01" db="EMBL/GenBank/DDBJ databases">
        <authorList>
            <consortium name="NBRP consortium"/>
            <person name="Sawabe T."/>
            <person name="Meirelles P."/>
            <person name="Feng G."/>
            <person name="Sayaka M."/>
            <person name="Hattori M."/>
            <person name="Ohkuma M."/>
        </authorList>
    </citation>
    <scope>NUCLEOTIDE SEQUENCE [LARGE SCALE GENOMIC DNA]</scope>
    <source>
        <strain evidence="5">JCM 19231</strain>
    </source>
</reference>
<protein>
    <submittedName>
        <fullName evidence="4">NAD(P)H oxidoreductase YRKL</fullName>
    </submittedName>
</protein>
<dbReference type="Proteomes" id="UP000031671">
    <property type="component" value="Unassembled WGS sequence"/>
</dbReference>
<proteinExistence type="inferred from homology"/>
<organism evidence="4 5">
    <name type="scientific">Vibrio ishigakensis</name>
    <dbReference type="NCBI Taxonomy" id="1481914"/>
    <lineage>
        <taxon>Bacteria</taxon>
        <taxon>Pseudomonadati</taxon>
        <taxon>Pseudomonadota</taxon>
        <taxon>Gammaproteobacteria</taxon>
        <taxon>Vibrionales</taxon>
        <taxon>Vibrionaceae</taxon>
        <taxon>Vibrio</taxon>
    </lineage>
</organism>
<evidence type="ECO:0000313" key="4">
    <source>
        <dbReference type="EMBL" id="GAM55672.1"/>
    </source>
</evidence>
<dbReference type="InterPro" id="IPR003680">
    <property type="entry name" value="Flavodoxin_fold"/>
</dbReference>
<dbReference type="InterPro" id="IPR051545">
    <property type="entry name" value="NAD(P)H_dehydrogenase_qn"/>
</dbReference>
<keyword evidence="2" id="KW-0560">Oxidoreductase</keyword>
<dbReference type="RefSeq" id="WP_261835084.1">
    <property type="nucleotide sequence ID" value="NZ_AP024881.1"/>
</dbReference>
<sequence>MNVLVVYWHPEPKSFNAALFNQSVESLKSRGHQVKTSDLHAMEFNPTSGRHNFTTVHDPEFFKQQLEEMHATDNDGFAPEIETELQKLEWADLVIFQFPLWWFGLPAVLKGWVDRVFAMARTYGRGRIYETGPFKGKKAMLSLTMGGGEEIYVKGGWNGDLMGILRPIHRGIFEFNGYDVLEPFTVYGPARMSDEERKAELERFDTRLKGIFNESKIDVGEY</sequence>
<reference evidence="4 5" key="1">
    <citation type="submission" date="2015-01" db="EMBL/GenBank/DDBJ databases">
        <title>Vibrio sp. C1 JCM 19231 whole genome shotgun sequence.</title>
        <authorList>
            <person name="Sawabe T."/>
            <person name="Meirelles P."/>
            <person name="Feng G."/>
            <person name="Sayaka M."/>
            <person name="Hattori M."/>
            <person name="Ohkuma M."/>
        </authorList>
    </citation>
    <scope>NUCLEOTIDE SEQUENCE [LARGE SCALE GENOMIC DNA]</scope>
    <source>
        <strain evidence="5">JCM 19231</strain>
    </source>
</reference>
<comment type="caution">
    <text evidence="4">The sequence shown here is derived from an EMBL/GenBank/DDBJ whole genome shotgun (WGS) entry which is preliminary data.</text>
</comment>
<keyword evidence="5" id="KW-1185">Reference proteome</keyword>
<dbReference type="EMBL" id="BBRZ01000017">
    <property type="protein sequence ID" value="GAM55672.1"/>
    <property type="molecule type" value="Genomic_DNA"/>
</dbReference>
<evidence type="ECO:0000256" key="2">
    <source>
        <dbReference type="ARBA" id="ARBA00023002"/>
    </source>
</evidence>
<feature type="domain" description="Flavodoxin-like fold" evidence="3">
    <location>
        <begin position="1"/>
        <end position="207"/>
    </location>
</feature>
<name>A0A0B8NTP6_9VIBR</name>
<gene>
    <name evidence="4" type="ORF">JCM19231_736</name>
</gene>
<dbReference type="Gene3D" id="3.40.50.360">
    <property type="match status" value="1"/>
</dbReference>
<evidence type="ECO:0000259" key="3">
    <source>
        <dbReference type="Pfam" id="PF02525"/>
    </source>
</evidence>
<dbReference type="SUPFAM" id="SSF52218">
    <property type="entry name" value="Flavoproteins"/>
    <property type="match status" value="1"/>
</dbReference>
<dbReference type="AlphaFoldDB" id="A0A0B8NTP6"/>
<dbReference type="Pfam" id="PF02525">
    <property type="entry name" value="Flavodoxin_2"/>
    <property type="match status" value="1"/>
</dbReference>
<dbReference type="InterPro" id="IPR029039">
    <property type="entry name" value="Flavoprotein-like_sf"/>
</dbReference>
<dbReference type="GO" id="GO:0003955">
    <property type="term" value="F:NAD(P)H dehydrogenase (quinone) activity"/>
    <property type="evidence" value="ECO:0007669"/>
    <property type="project" value="TreeGrafter"/>
</dbReference>
<dbReference type="PANTHER" id="PTHR10204:SF34">
    <property type="entry name" value="NAD(P)H DEHYDROGENASE [QUINONE] 1 ISOFORM 1"/>
    <property type="match status" value="1"/>
</dbReference>
<dbReference type="PANTHER" id="PTHR10204">
    <property type="entry name" value="NAD P H OXIDOREDUCTASE-RELATED"/>
    <property type="match status" value="1"/>
</dbReference>
<evidence type="ECO:0000313" key="5">
    <source>
        <dbReference type="Proteomes" id="UP000031671"/>
    </source>
</evidence>